<sequence>MFLCSAGRLCKTSAKFPCKCIALALTASATISFALPFSYRNVATTSIRPLLLLQQQSIHRLKFQSNLLKRSEQYVYIIQLFLICYVTVAIAILGYIARVFRMIILEAYFNNFIYFRLSPVAFNSTTTMASEFNSSEYRTEEHGSPYSLDYRIFFKNSKGYISPWHDIPLFANQEKKIYNMIVEIPRWTNAKMEISTKEPMNPIHQDVKKGVPRFVDNVFPHHGYICNYGALPQTWEDPGHLDSQTNTKGDNDPIDALDIGSTIHKRGSVIQVKVLGALCLIDDGETDWKVLTIDVNDPNASKINSLDDVSKNFPGLIRAIREWFRIYKIPTGKPANMFGYNETVQDADFTNKVIAETHGYWKALMQAKNPSLNTESVAETAVHHRSESAWKKIIDVQPPLGAPQAIPKRYDQFHFVQEQ</sequence>
<dbReference type="GO" id="GO:0004427">
    <property type="term" value="F:inorganic diphosphate phosphatase activity"/>
    <property type="evidence" value="ECO:0007669"/>
    <property type="project" value="UniProtKB-EC"/>
</dbReference>
<keyword evidence="10" id="KW-1185">Reference proteome</keyword>
<dbReference type="SUPFAM" id="SSF50324">
    <property type="entry name" value="Inorganic pyrophosphatase"/>
    <property type="match status" value="1"/>
</dbReference>
<comment type="cofactor">
    <cofactor evidence="1">
        <name>Mg(2+)</name>
        <dbReference type="ChEBI" id="CHEBI:18420"/>
    </cofactor>
</comment>
<reference evidence="11" key="1">
    <citation type="submission" date="2017-02" db="UniProtKB">
        <authorList>
            <consortium name="WormBaseParasite"/>
        </authorList>
    </citation>
    <scope>IDENTIFICATION</scope>
</reference>
<evidence type="ECO:0000256" key="9">
    <source>
        <dbReference type="SAM" id="Phobius"/>
    </source>
</evidence>
<dbReference type="Pfam" id="PF00719">
    <property type="entry name" value="Pyrophosphatase"/>
    <property type="match status" value="1"/>
</dbReference>
<dbReference type="GO" id="GO:0005737">
    <property type="term" value="C:cytoplasm"/>
    <property type="evidence" value="ECO:0007669"/>
    <property type="project" value="InterPro"/>
</dbReference>
<dbReference type="InterPro" id="IPR008162">
    <property type="entry name" value="Pyrophosphatase"/>
</dbReference>
<name>A0A0N5ABG3_9BILA</name>
<evidence type="ECO:0000256" key="5">
    <source>
        <dbReference type="ARBA" id="ARBA00022801"/>
    </source>
</evidence>
<keyword evidence="9" id="KW-0812">Transmembrane</keyword>
<evidence type="ECO:0000256" key="1">
    <source>
        <dbReference type="ARBA" id="ARBA00001946"/>
    </source>
</evidence>
<dbReference type="InterPro" id="IPR036649">
    <property type="entry name" value="Pyrophosphatase_sf"/>
</dbReference>
<evidence type="ECO:0000256" key="6">
    <source>
        <dbReference type="ARBA" id="ARBA00022842"/>
    </source>
</evidence>
<evidence type="ECO:0000256" key="7">
    <source>
        <dbReference type="ARBA" id="ARBA00032535"/>
    </source>
</evidence>
<evidence type="ECO:0000313" key="10">
    <source>
        <dbReference type="Proteomes" id="UP000046393"/>
    </source>
</evidence>
<keyword evidence="9" id="KW-1133">Transmembrane helix</keyword>
<dbReference type="Proteomes" id="UP000046393">
    <property type="component" value="Unplaced"/>
</dbReference>
<protein>
    <recommendedName>
        <fullName evidence="3">inorganic diphosphatase</fullName>
        <ecNumber evidence="3">3.6.1.1</ecNumber>
    </recommendedName>
    <alternativeName>
        <fullName evidence="7">Pyrophosphate phospho-hydrolase</fullName>
    </alternativeName>
</protein>
<evidence type="ECO:0000313" key="11">
    <source>
        <dbReference type="WBParaSite" id="SMUV_0000148901-mRNA-1"/>
    </source>
</evidence>
<dbReference type="CDD" id="cd00412">
    <property type="entry name" value="pyrophosphatase"/>
    <property type="match status" value="1"/>
</dbReference>
<evidence type="ECO:0000256" key="2">
    <source>
        <dbReference type="ARBA" id="ARBA00006220"/>
    </source>
</evidence>
<evidence type="ECO:0000256" key="8">
    <source>
        <dbReference type="ARBA" id="ARBA00047820"/>
    </source>
</evidence>
<keyword evidence="5" id="KW-0378">Hydrolase</keyword>
<dbReference type="PANTHER" id="PTHR10286">
    <property type="entry name" value="INORGANIC PYROPHOSPHATASE"/>
    <property type="match status" value="1"/>
</dbReference>
<dbReference type="AlphaFoldDB" id="A0A0N5ABG3"/>
<comment type="similarity">
    <text evidence="2">Belongs to the PPase family.</text>
</comment>
<evidence type="ECO:0000256" key="3">
    <source>
        <dbReference type="ARBA" id="ARBA00012146"/>
    </source>
</evidence>
<dbReference type="Gene3D" id="3.90.80.10">
    <property type="entry name" value="Inorganic pyrophosphatase"/>
    <property type="match status" value="1"/>
</dbReference>
<keyword evidence="4" id="KW-0479">Metal-binding</keyword>
<dbReference type="GO" id="GO:0000287">
    <property type="term" value="F:magnesium ion binding"/>
    <property type="evidence" value="ECO:0007669"/>
    <property type="project" value="InterPro"/>
</dbReference>
<organism evidence="10 11">
    <name type="scientific">Syphacia muris</name>
    <dbReference type="NCBI Taxonomy" id="451379"/>
    <lineage>
        <taxon>Eukaryota</taxon>
        <taxon>Metazoa</taxon>
        <taxon>Ecdysozoa</taxon>
        <taxon>Nematoda</taxon>
        <taxon>Chromadorea</taxon>
        <taxon>Rhabditida</taxon>
        <taxon>Spirurina</taxon>
        <taxon>Oxyuridomorpha</taxon>
        <taxon>Oxyuroidea</taxon>
        <taxon>Oxyuridae</taxon>
        <taxon>Syphacia</taxon>
    </lineage>
</organism>
<dbReference type="GO" id="GO:0006796">
    <property type="term" value="P:phosphate-containing compound metabolic process"/>
    <property type="evidence" value="ECO:0007669"/>
    <property type="project" value="InterPro"/>
</dbReference>
<keyword evidence="9" id="KW-0472">Membrane</keyword>
<feature type="transmembrane region" description="Helical" evidence="9">
    <location>
        <begin position="20"/>
        <end position="39"/>
    </location>
</feature>
<dbReference type="STRING" id="451379.A0A0N5ABG3"/>
<dbReference type="EC" id="3.6.1.1" evidence="3"/>
<dbReference type="WBParaSite" id="SMUV_0000148901-mRNA-1">
    <property type="protein sequence ID" value="SMUV_0000148901-mRNA-1"/>
    <property type="gene ID" value="SMUV_0000148901"/>
</dbReference>
<comment type="catalytic activity">
    <reaction evidence="8">
        <text>diphosphate + H2O = 2 phosphate + H(+)</text>
        <dbReference type="Rhea" id="RHEA:24576"/>
        <dbReference type="ChEBI" id="CHEBI:15377"/>
        <dbReference type="ChEBI" id="CHEBI:15378"/>
        <dbReference type="ChEBI" id="CHEBI:33019"/>
        <dbReference type="ChEBI" id="CHEBI:43474"/>
        <dbReference type="EC" id="3.6.1.1"/>
    </reaction>
</comment>
<feature type="transmembrane region" description="Helical" evidence="9">
    <location>
        <begin position="74"/>
        <end position="96"/>
    </location>
</feature>
<evidence type="ECO:0000256" key="4">
    <source>
        <dbReference type="ARBA" id="ARBA00022723"/>
    </source>
</evidence>
<proteinExistence type="inferred from homology"/>
<keyword evidence="6" id="KW-0460">Magnesium</keyword>
<accession>A0A0N5ABG3</accession>
<dbReference type="PROSITE" id="PS00387">
    <property type="entry name" value="PPASE"/>
    <property type="match status" value="1"/>
</dbReference>
<dbReference type="FunFam" id="3.90.80.10:FF:000009">
    <property type="entry name" value="Inorganic pyrophosphatase"/>
    <property type="match status" value="1"/>
</dbReference>